<dbReference type="PIRSF" id="PIRSF001296">
    <property type="entry name" value="K_ATPase_KdpC"/>
    <property type="match status" value="1"/>
</dbReference>
<keyword evidence="6 11" id="KW-0067">ATP-binding</keyword>
<dbReference type="InterPro" id="IPR003820">
    <property type="entry name" value="KdpC"/>
</dbReference>
<dbReference type="Pfam" id="PF02669">
    <property type="entry name" value="KdpC"/>
    <property type="match status" value="1"/>
</dbReference>
<evidence type="ECO:0000256" key="8">
    <source>
        <dbReference type="ARBA" id="ARBA00022989"/>
    </source>
</evidence>
<evidence type="ECO:0000256" key="11">
    <source>
        <dbReference type="HAMAP-Rule" id="MF_00276"/>
    </source>
</evidence>
<comment type="function">
    <text evidence="11">Part of the high-affinity ATP-driven potassium transport (or Kdp) system, which catalyzes the hydrolysis of ATP coupled with the electrogenic transport of potassium into the cytoplasm. This subunit acts as a catalytic chaperone that increases the ATP-binding affinity of the ATP-hydrolyzing subunit KdpB by the formation of a transient KdpB/KdpC/ATP ternary complex.</text>
</comment>
<keyword evidence="7 11" id="KW-0630">Potassium</keyword>
<sequence>MNTNVEKISISHQVMMSGRIVLTTMFICCVLYTLTILGIGQIMAPYTANGSILQNDHGEVIGSEVLAQAFTRPEYFWPRPSAAKYDASATGGSNWSPTNPALRKRAEKIMARLGMEEGNFIPADMVTASGSGMDPHITLKSAKYQAARVAEARGISVLSVQTLLDRHAKRAGGFLAPEPLVNVLFVNMTLDKLVK</sequence>
<dbReference type="PANTHER" id="PTHR30042">
    <property type="entry name" value="POTASSIUM-TRANSPORTING ATPASE C CHAIN"/>
    <property type="match status" value="1"/>
</dbReference>
<comment type="similarity">
    <text evidence="11">Belongs to the KdpC family.</text>
</comment>
<dbReference type="HAMAP" id="MF_00276">
    <property type="entry name" value="KdpC"/>
    <property type="match status" value="1"/>
</dbReference>
<feature type="transmembrane region" description="Helical" evidence="11">
    <location>
        <begin position="20"/>
        <end position="44"/>
    </location>
</feature>
<accession>E1YG18</accession>
<keyword evidence="4 11" id="KW-0812">Transmembrane</keyword>
<dbReference type="GO" id="GO:0005524">
    <property type="term" value="F:ATP binding"/>
    <property type="evidence" value="ECO:0007669"/>
    <property type="project" value="UniProtKB-UniRule"/>
</dbReference>
<keyword evidence="8 11" id="KW-1133">Transmembrane helix</keyword>
<evidence type="ECO:0000256" key="6">
    <source>
        <dbReference type="ARBA" id="ARBA00022840"/>
    </source>
</evidence>
<dbReference type="NCBIfam" id="TIGR00681">
    <property type="entry name" value="kdpC"/>
    <property type="match status" value="1"/>
</dbReference>
<comment type="subcellular location">
    <subcellularLocation>
        <location evidence="11">Cell membrane</location>
        <topology evidence="11">Single-pass membrane protein</topology>
    </subcellularLocation>
</comment>
<dbReference type="AlphaFoldDB" id="E1YG18"/>
<name>E1YG18_9BACT</name>
<protein>
    <recommendedName>
        <fullName evidence="11">Potassium-transporting ATPase KdpC subunit</fullName>
    </recommendedName>
    <alternativeName>
        <fullName evidence="11">ATP phosphohydrolase [potassium-transporting] C chain</fullName>
    </alternativeName>
    <alternativeName>
        <fullName evidence="11">Potassium-binding and translocating subunit C</fullName>
    </alternativeName>
    <alternativeName>
        <fullName evidence="11">Potassium-translocating ATPase C chain</fullName>
    </alternativeName>
</protein>
<evidence type="ECO:0000256" key="9">
    <source>
        <dbReference type="ARBA" id="ARBA00023065"/>
    </source>
</evidence>
<evidence type="ECO:0000313" key="12">
    <source>
        <dbReference type="EMBL" id="CBX29512.1"/>
    </source>
</evidence>
<evidence type="ECO:0000256" key="3">
    <source>
        <dbReference type="ARBA" id="ARBA00022538"/>
    </source>
</evidence>
<keyword evidence="10 11" id="KW-0472">Membrane</keyword>
<reference evidence="12" key="1">
    <citation type="journal article" date="2011" name="Environ. Microbiol.">
        <title>Genomic insights into the metabolic potential of the polycyclic aromatic hydrocarbon degrading sulfate-reducing Deltaproteobacterium N47.</title>
        <authorList>
            <person name="Bergmann F."/>
            <person name="Selesi D."/>
            <person name="Weinmaier T."/>
            <person name="Tischler P."/>
            <person name="Rattei T."/>
            <person name="Meckenstock R.U."/>
        </authorList>
    </citation>
    <scope>NUCLEOTIDE SEQUENCE</scope>
</reference>
<proteinExistence type="inferred from homology"/>
<comment type="subunit">
    <text evidence="11">The system is composed of three essential subunits: KdpA, KdpB and KdpC.</text>
</comment>
<evidence type="ECO:0000256" key="7">
    <source>
        <dbReference type="ARBA" id="ARBA00022958"/>
    </source>
</evidence>
<gene>
    <name evidence="11" type="primary">kdpC</name>
    <name evidence="12" type="ORF">N47_J04930</name>
</gene>
<evidence type="ECO:0000256" key="1">
    <source>
        <dbReference type="ARBA" id="ARBA00022448"/>
    </source>
</evidence>
<organism evidence="12">
    <name type="scientific">uncultured Desulfobacterium sp</name>
    <dbReference type="NCBI Taxonomy" id="201089"/>
    <lineage>
        <taxon>Bacteria</taxon>
        <taxon>Pseudomonadati</taxon>
        <taxon>Thermodesulfobacteriota</taxon>
        <taxon>Desulfobacteria</taxon>
        <taxon>Desulfobacterales</taxon>
        <taxon>Desulfobacteriaceae</taxon>
        <taxon>Desulfobacterium</taxon>
        <taxon>environmental samples</taxon>
    </lineage>
</organism>
<evidence type="ECO:0000256" key="4">
    <source>
        <dbReference type="ARBA" id="ARBA00022692"/>
    </source>
</evidence>
<evidence type="ECO:0000256" key="2">
    <source>
        <dbReference type="ARBA" id="ARBA00022475"/>
    </source>
</evidence>
<dbReference type="GO" id="GO:0005886">
    <property type="term" value="C:plasma membrane"/>
    <property type="evidence" value="ECO:0007669"/>
    <property type="project" value="UniProtKB-SubCell"/>
</dbReference>
<keyword evidence="3 11" id="KW-0633">Potassium transport</keyword>
<keyword evidence="1 11" id="KW-0813">Transport</keyword>
<dbReference type="PANTHER" id="PTHR30042:SF2">
    <property type="entry name" value="POTASSIUM-TRANSPORTING ATPASE KDPC SUBUNIT"/>
    <property type="match status" value="1"/>
</dbReference>
<evidence type="ECO:0000256" key="5">
    <source>
        <dbReference type="ARBA" id="ARBA00022741"/>
    </source>
</evidence>
<keyword evidence="2 11" id="KW-1003">Cell membrane</keyword>
<evidence type="ECO:0000256" key="10">
    <source>
        <dbReference type="ARBA" id="ARBA00023136"/>
    </source>
</evidence>
<keyword evidence="5 11" id="KW-0547">Nucleotide-binding</keyword>
<dbReference type="GO" id="GO:0008556">
    <property type="term" value="F:P-type potassium transmembrane transporter activity"/>
    <property type="evidence" value="ECO:0007669"/>
    <property type="project" value="InterPro"/>
</dbReference>
<keyword evidence="9 11" id="KW-0406">Ion transport</keyword>
<dbReference type="EMBL" id="FR695872">
    <property type="protein sequence ID" value="CBX29512.1"/>
    <property type="molecule type" value="Genomic_DNA"/>
</dbReference>